<dbReference type="EMBL" id="VYUA01000022">
    <property type="protein sequence ID" value="KAB2590205.1"/>
    <property type="molecule type" value="Genomic_DNA"/>
</dbReference>
<dbReference type="RefSeq" id="WP_151512004.1">
    <property type="nucleotide sequence ID" value="NZ_JBMVCA010000027.1"/>
</dbReference>
<comment type="similarity">
    <text evidence="1">Belongs to the bacterial solute-binding protein 3 family.</text>
</comment>
<dbReference type="GO" id="GO:0005576">
    <property type="term" value="C:extracellular region"/>
    <property type="evidence" value="ECO:0007669"/>
    <property type="project" value="TreeGrafter"/>
</dbReference>
<evidence type="ECO:0000313" key="5">
    <source>
        <dbReference type="EMBL" id="KAB2590205.1"/>
    </source>
</evidence>
<evidence type="ECO:0000256" key="2">
    <source>
        <dbReference type="ARBA" id="ARBA00022448"/>
    </source>
</evidence>
<dbReference type="Gene3D" id="3.40.190.10">
    <property type="entry name" value="Periplasmic binding protein-like II"/>
    <property type="match status" value="2"/>
</dbReference>
<dbReference type="PANTHER" id="PTHR30085">
    <property type="entry name" value="AMINO ACID ABC TRANSPORTER PERMEASE"/>
    <property type="match status" value="1"/>
</dbReference>
<dbReference type="PANTHER" id="PTHR30085:SF6">
    <property type="entry name" value="ABC TRANSPORTER GLUTAMINE-BINDING PROTEIN GLNH"/>
    <property type="match status" value="1"/>
</dbReference>
<gene>
    <name evidence="5" type="ORF">F5983_22975</name>
</gene>
<comment type="caution">
    <text evidence="5">The sequence shown here is derived from an EMBL/GenBank/DDBJ whole genome shotgun (WGS) entry which is preliminary data.</text>
</comment>
<organism evidence="5 6">
    <name type="scientific">Streptomyces arboris</name>
    <dbReference type="NCBI Taxonomy" id="2600619"/>
    <lineage>
        <taxon>Bacteria</taxon>
        <taxon>Bacillati</taxon>
        <taxon>Actinomycetota</taxon>
        <taxon>Actinomycetes</taxon>
        <taxon>Kitasatosporales</taxon>
        <taxon>Streptomycetaceae</taxon>
        <taxon>Streptomyces</taxon>
    </lineage>
</organism>
<sequence length="302" mass="32868">MAPTSTTGRRARPLPGRLFGTVATLVLLAGLAACSSEEPEREFLGVQRITVAMHNDLPGLSYSSNYDRSGLDFLMFQHIEEEIDVDFSEPVDVSSGDRVTQLIQRKADMTIASFSITADRMDEIDFVGPYLKTRQGFLVGPDGAGVERLADLRGSQICTWQGTTSVEALEGIRETAGADPVTLTDASDCIEQLIDGQVKAVSTDQAILYGFARQYEKEGLRVVPDVTIGAPQHYGIGLPKGHTADCRRLASWLKKHVGTSSWIRDVETSLPTLIEEDPGWISSHKPSAAEIEARSCRDSISP</sequence>
<dbReference type="AlphaFoldDB" id="A0A5N5EHH2"/>
<feature type="domain" description="Solute-binding protein family 3/N-terminal" evidence="4">
    <location>
        <begin position="48"/>
        <end position="284"/>
    </location>
</feature>
<keyword evidence="2" id="KW-0813">Transport</keyword>
<keyword evidence="3" id="KW-0732">Signal</keyword>
<protein>
    <submittedName>
        <fullName evidence="5">Transporter substrate-binding domain-containing protein</fullName>
    </submittedName>
</protein>
<name>A0A5N5EHH2_9ACTN</name>
<proteinExistence type="inferred from homology"/>
<dbReference type="SUPFAM" id="SSF53850">
    <property type="entry name" value="Periplasmic binding protein-like II"/>
    <property type="match status" value="1"/>
</dbReference>
<evidence type="ECO:0000313" key="6">
    <source>
        <dbReference type="Proteomes" id="UP000326907"/>
    </source>
</evidence>
<dbReference type="Pfam" id="PF00497">
    <property type="entry name" value="SBP_bac_3"/>
    <property type="match status" value="1"/>
</dbReference>
<reference evidence="5 6" key="1">
    <citation type="submission" date="2019-09" db="EMBL/GenBank/DDBJ databases">
        <authorList>
            <person name="Liu P."/>
        </authorList>
    </citation>
    <scope>NUCLEOTIDE SEQUENCE [LARGE SCALE GENOMIC DNA]</scope>
    <source>
        <strain evidence="5 6">TRM68085</strain>
    </source>
</reference>
<evidence type="ECO:0000256" key="1">
    <source>
        <dbReference type="ARBA" id="ARBA00010333"/>
    </source>
</evidence>
<evidence type="ECO:0000256" key="3">
    <source>
        <dbReference type="ARBA" id="ARBA00022729"/>
    </source>
</evidence>
<evidence type="ECO:0000259" key="4">
    <source>
        <dbReference type="SMART" id="SM00062"/>
    </source>
</evidence>
<dbReference type="InterPro" id="IPR051455">
    <property type="entry name" value="Bact_solute-bind_prot3"/>
</dbReference>
<dbReference type="SMART" id="SM00062">
    <property type="entry name" value="PBPb"/>
    <property type="match status" value="1"/>
</dbReference>
<dbReference type="InterPro" id="IPR001638">
    <property type="entry name" value="Solute-binding_3/MltF_N"/>
</dbReference>
<dbReference type="Proteomes" id="UP000326907">
    <property type="component" value="Unassembled WGS sequence"/>
</dbReference>
<accession>A0A5N5EHH2</accession>
<keyword evidence="6" id="KW-1185">Reference proteome</keyword>
<dbReference type="GO" id="GO:0030288">
    <property type="term" value="C:outer membrane-bounded periplasmic space"/>
    <property type="evidence" value="ECO:0007669"/>
    <property type="project" value="TreeGrafter"/>
</dbReference>
<dbReference type="GO" id="GO:0006865">
    <property type="term" value="P:amino acid transport"/>
    <property type="evidence" value="ECO:0007669"/>
    <property type="project" value="TreeGrafter"/>
</dbReference>